<dbReference type="GO" id="GO:0005886">
    <property type="term" value="C:plasma membrane"/>
    <property type="evidence" value="ECO:0007669"/>
    <property type="project" value="UniProtKB-SubCell"/>
</dbReference>
<dbReference type="RefSeq" id="WP_231440266.1">
    <property type="nucleotide sequence ID" value="NZ_JAJOMB010000004.1"/>
</dbReference>
<evidence type="ECO:0000256" key="6">
    <source>
        <dbReference type="SAM" id="Phobius"/>
    </source>
</evidence>
<feature type="transmembrane region" description="Helical" evidence="6">
    <location>
        <begin position="361"/>
        <end position="380"/>
    </location>
</feature>
<dbReference type="InterPro" id="IPR036259">
    <property type="entry name" value="MFS_trans_sf"/>
</dbReference>
<dbReference type="PANTHER" id="PTHR23542:SF1">
    <property type="entry name" value="MAJOR FACILITATOR SUPERFAMILY (MFS) PROFILE DOMAIN-CONTAINING PROTEIN"/>
    <property type="match status" value="1"/>
</dbReference>
<evidence type="ECO:0000256" key="1">
    <source>
        <dbReference type="ARBA" id="ARBA00004651"/>
    </source>
</evidence>
<keyword evidence="2 6" id="KW-0812">Transmembrane</keyword>
<dbReference type="PANTHER" id="PTHR23542">
    <property type="match status" value="1"/>
</dbReference>
<accession>A0A9X1NDK6</accession>
<reference evidence="8" key="1">
    <citation type="submission" date="2021-11" db="EMBL/GenBank/DDBJ databases">
        <title>Streptomyces corallinus and Kineosporia corallina sp. nov., two new coral-derived marine actinobacteria.</title>
        <authorList>
            <person name="Buangrab K."/>
            <person name="Sutthacheep M."/>
            <person name="Yeemin T."/>
            <person name="Harunari E."/>
            <person name="Igarashi Y."/>
            <person name="Sripreechasak P."/>
            <person name="Kanchanasin P."/>
            <person name="Tanasupawat S."/>
            <person name="Phongsopitanun W."/>
        </authorList>
    </citation>
    <scope>NUCLEOTIDE SEQUENCE</scope>
    <source>
        <strain evidence="8">JCM 31032</strain>
    </source>
</reference>
<comment type="caution">
    <text evidence="8">The sequence shown here is derived from an EMBL/GenBank/DDBJ whole genome shotgun (WGS) entry which is preliminary data.</text>
</comment>
<feature type="transmembrane region" description="Helical" evidence="6">
    <location>
        <begin position="327"/>
        <end position="349"/>
    </location>
</feature>
<feature type="transmembrane region" description="Helical" evidence="6">
    <location>
        <begin position="236"/>
        <end position="256"/>
    </location>
</feature>
<sequence>MPVTSPRTYAEVLAPPAHQALAGAGLLARLPLAVLGFSALLVVEDTTGSFTLGGAVSGVVVAANAAAGPALGRLGDRHGQARVLRAATLLSLLGVAAFVLATSAHAPAPAILAAAALAGAGVVPIGSFTRGRWSQLYTPSDRHPMNGARLGTAYAVEAVLDELVWVGGPVTVSALAALTDARLAMIGACAMGALGSILLAAQKPGAENPDTRNPGATDPKPAPTGKLSFLPATSPSVLAALAVLASMFAVGITFGLNDLSAVAFTKDAGVPGLAGTVVAAGSLGAVIGGLTAGLSPTTDPQRGVSIGAVLFLIAYTPLAFASNVPTVLALSFAGGLAYAPFSVAANRLIERQSPAVRLTESLAWLTTANLAGFALGALIGGTAIDHWGPRGGYYLVPISALATLLLAVAGALWTRNTRTRPVRN</sequence>
<feature type="domain" description="Major facilitator superfamily (MFS) profile" evidence="7">
    <location>
        <begin position="239"/>
        <end position="424"/>
    </location>
</feature>
<keyword evidence="3 6" id="KW-1133">Transmembrane helix</keyword>
<evidence type="ECO:0000313" key="8">
    <source>
        <dbReference type="EMBL" id="MCD5311088.1"/>
    </source>
</evidence>
<dbReference type="EMBL" id="JAJOMB010000004">
    <property type="protein sequence ID" value="MCD5311088.1"/>
    <property type="molecule type" value="Genomic_DNA"/>
</dbReference>
<feature type="transmembrane region" description="Helical" evidence="6">
    <location>
        <begin position="21"/>
        <end position="43"/>
    </location>
</feature>
<dbReference type="Gene3D" id="1.20.1250.20">
    <property type="entry name" value="MFS general substrate transporter like domains"/>
    <property type="match status" value="1"/>
</dbReference>
<organism evidence="8 9">
    <name type="scientific">Kineosporia babensis</name>
    <dbReference type="NCBI Taxonomy" id="499548"/>
    <lineage>
        <taxon>Bacteria</taxon>
        <taxon>Bacillati</taxon>
        <taxon>Actinomycetota</taxon>
        <taxon>Actinomycetes</taxon>
        <taxon>Kineosporiales</taxon>
        <taxon>Kineosporiaceae</taxon>
        <taxon>Kineosporia</taxon>
    </lineage>
</organism>
<evidence type="ECO:0000256" key="5">
    <source>
        <dbReference type="SAM" id="MobiDB-lite"/>
    </source>
</evidence>
<evidence type="ECO:0000259" key="7">
    <source>
        <dbReference type="PROSITE" id="PS50850"/>
    </source>
</evidence>
<feature type="transmembrane region" description="Helical" evidence="6">
    <location>
        <begin position="268"/>
        <end position="291"/>
    </location>
</feature>
<dbReference type="InterPro" id="IPR020846">
    <property type="entry name" value="MFS_dom"/>
</dbReference>
<keyword evidence="9" id="KW-1185">Reference proteome</keyword>
<proteinExistence type="predicted"/>
<feature type="transmembrane region" description="Helical" evidence="6">
    <location>
        <begin position="49"/>
        <end position="71"/>
    </location>
</feature>
<gene>
    <name evidence="8" type="ORF">LR394_09285</name>
</gene>
<dbReference type="Proteomes" id="UP001138997">
    <property type="component" value="Unassembled WGS sequence"/>
</dbReference>
<dbReference type="AlphaFoldDB" id="A0A9X1NDK6"/>
<dbReference type="SUPFAM" id="SSF103473">
    <property type="entry name" value="MFS general substrate transporter"/>
    <property type="match status" value="1"/>
</dbReference>
<dbReference type="GO" id="GO:0022857">
    <property type="term" value="F:transmembrane transporter activity"/>
    <property type="evidence" value="ECO:0007669"/>
    <property type="project" value="InterPro"/>
</dbReference>
<feature type="transmembrane region" description="Helical" evidence="6">
    <location>
        <begin position="110"/>
        <end position="128"/>
    </location>
</feature>
<feature type="region of interest" description="Disordered" evidence="5">
    <location>
        <begin position="205"/>
        <end position="225"/>
    </location>
</feature>
<dbReference type="PROSITE" id="PS50850">
    <property type="entry name" value="MFS"/>
    <property type="match status" value="1"/>
</dbReference>
<evidence type="ECO:0000256" key="2">
    <source>
        <dbReference type="ARBA" id="ARBA00022692"/>
    </source>
</evidence>
<feature type="transmembrane region" description="Helical" evidence="6">
    <location>
        <begin position="83"/>
        <end position="104"/>
    </location>
</feature>
<evidence type="ECO:0000256" key="3">
    <source>
        <dbReference type="ARBA" id="ARBA00022989"/>
    </source>
</evidence>
<evidence type="ECO:0000313" key="9">
    <source>
        <dbReference type="Proteomes" id="UP001138997"/>
    </source>
</evidence>
<evidence type="ECO:0000256" key="4">
    <source>
        <dbReference type="ARBA" id="ARBA00023136"/>
    </source>
</evidence>
<dbReference type="InterPro" id="IPR011701">
    <property type="entry name" value="MFS"/>
</dbReference>
<feature type="transmembrane region" description="Helical" evidence="6">
    <location>
        <begin position="303"/>
        <end position="321"/>
    </location>
</feature>
<keyword evidence="4 6" id="KW-0472">Membrane</keyword>
<feature type="transmembrane region" description="Helical" evidence="6">
    <location>
        <begin position="392"/>
        <end position="413"/>
    </location>
</feature>
<protein>
    <submittedName>
        <fullName evidence="8">MFS transporter</fullName>
    </submittedName>
</protein>
<dbReference type="Pfam" id="PF07690">
    <property type="entry name" value="MFS_1"/>
    <property type="match status" value="1"/>
</dbReference>
<name>A0A9X1NDK6_9ACTN</name>
<comment type="subcellular location">
    <subcellularLocation>
        <location evidence="1">Cell membrane</location>
        <topology evidence="1">Multi-pass membrane protein</topology>
    </subcellularLocation>
</comment>